<proteinExistence type="predicted"/>
<keyword evidence="2" id="KW-1185">Reference proteome</keyword>
<name>A0AAV3Z5G3_9GAST</name>
<sequence length="113" mass="12933">MPFKKGALYRIFRGLISGEQNRIRSDNLRLTQYFRVVAEALPLEIPLLPKELVYIYLDILSVSLYMPSYDSSGTRYVTTNLSVLYVRRSKFPLWCESCVFAAEPCTADIGDVV</sequence>
<dbReference type="EMBL" id="BLXT01001947">
    <property type="protein sequence ID" value="GFN89692.1"/>
    <property type="molecule type" value="Genomic_DNA"/>
</dbReference>
<accession>A0AAV3Z5G3</accession>
<organism evidence="1 2">
    <name type="scientific">Plakobranchus ocellatus</name>
    <dbReference type="NCBI Taxonomy" id="259542"/>
    <lineage>
        <taxon>Eukaryota</taxon>
        <taxon>Metazoa</taxon>
        <taxon>Spiralia</taxon>
        <taxon>Lophotrochozoa</taxon>
        <taxon>Mollusca</taxon>
        <taxon>Gastropoda</taxon>
        <taxon>Heterobranchia</taxon>
        <taxon>Euthyneura</taxon>
        <taxon>Panpulmonata</taxon>
        <taxon>Sacoglossa</taxon>
        <taxon>Placobranchoidea</taxon>
        <taxon>Plakobranchidae</taxon>
        <taxon>Plakobranchus</taxon>
    </lineage>
</organism>
<dbReference type="AlphaFoldDB" id="A0AAV3Z5G3"/>
<comment type="caution">
    <text evidence="1">The sequence shown here is derived from an EMBL/GenBank/DDBJ whole genome shotgun (WGS) entry which is preliminary data.</text>
</comment>
<protein>
    <submittedName>
        <fullName evidence="1">Uncharacterized protein</fullName>
    </submittedName>
</protein>
<gene>
    <name evidence="1" type="ORF">PoB_001619800</name>
</gene>
<reference evidence="1 2" key="1">
    <citation type="journal article" date="2021" name="Elife">
        <title>Chloroplast acquisition without the gene transfer in kleptoplastic sea slugs, Plakobranchus ocellatus.</title>
        <authorList>
            <person name="Maeda T."/>
            <person name="Takahashi S."/>
            <person name="Yoshida T."/>
            <person name="Shimamura S."/>
            <person name="Takaki Y."/>
            <person name="Nagai Y."/>
            <person name="Toyoda A."/>
            <person name="Suzuki Y."/>
            <person name="Arimoto A."/>
            <person name="Ishii H."/>
            <person name="Satoh N."/>
            <person name="Nishiyama T."/>
            <person name="Hasebe M."/>
            <person name="Maruyama T."/>
            <person name="Minagawa J."/>
            <person name="Obokata J."/>
            <person name="Shigenobu S."/>
        </authorList>
    </citation>
    <scope>NUCLEOTIDE SEQUENCE [LARGE SCALE GENOMIC DNA]</scope>
</reference>
<dbReference type="Proteomes" id="UP000735302">
    <property type="component" value="Unassembled WGS sequence"/>
</dbReference>
<evidence type="ECO:0000313" key="1">
    <source>
        <dbReference type="EMBL" id="GFN89692.1"/>
    </source>
</evidence>
<evidence type="ECO:0000313" key="2">
    <source>
        <dbReference type="Proteomes" id="UP000735302"/>
    </source>
</evidence>